<dbReference type="OrthoDB" id="520464at2"/>
<reference evidence="1" key="1">
    <citation type="submission" date="2018-12" db="EMBL/GenBank/DDBJ databases">
        <authorList>
            <person name="Will S."/>
            <person name="Neumann-Schaal M."/>
            <person name="Henke P."/>
        </authorList>
    </citation>
    <scope>NUCLEOTIDE SEQUENCE</scope>
    <source>
        <strain evidence="1">PCC 7102</strain>
    </source>
</reference>
<name>A0A3S1BWW4_9CYAN</name>
<organism evidence="1 2">
    <name type="scientific">Dulcicalothrix desertica PCC 7102</name>
    <dbReference type="NCBI Taxonomy" id="232991"/>
    <lineage>
        <taxon>Bacteria</taxon>
        <taxon>Bacillati</taxon>
        <taxon>Cyanobacteriota</taxon>
        <taxon>Cyanophyceae</taxon>
        <taxon>Nostocales</taxon>
        <taxon>Calotrichaceae</taxon>
        <taxon>Dulcicalothrix</taxon>
    </lineage>
</organism>
<sequence>MTYQDPKIKIHVAAPDVSRASQTIFGLDTDVIIKAMMGDESATTYLADYANMTMKARKNIKPVLKQAATIYDGTKDINQAVLYLLKSAAKNGGQIVQMKGQGLVLNKQWMNFLEQQKQKVTNDLTEVDVKHAQQMNLLTAQHQVNLRLGDIAYRDKLTKMGNSAQQKLAAMQSQADKEYESARLAAIQRDGSQANLGTIPQRTLPGSVGGVSGGFNLSGITGAIGGFFRGVGNFFGRLIRSL</sequence>
<protein>
    <submittedName>
        <fullName evidence="1">Uncharacterized protein</fullName>
    </submittedName>
</protein>
<proteinExistence type="predicted"/>
<keyword evidence="2" id="KW-1185">Reference proteome</keyword>
<evidence type="ECO:0000313" key="1">
    <source>
        <dbReference type="EMBL" id="RUS92797.1"/>
    </source>
</evidence>
<dbReference type="AlphaFoldDB" id="A0A3S1BWW4"/>
<evidence type="ECO:0000313" key="2">
    <source>
        <dbReference type="Proteomes" id="UP000271624"/>
    </source>
</evidence>
<dbReference type="Proteomes" id="UP000271624">
    <property type="component" value="Unassembled WGS sequence"/>
</dbReference>
<dbReference type="EMBL" id="RSCL01000068">
    <property type="protein sequence ID" value="RUS92797.1"/>
    <property type="molecule type" value="Genomic_DNA"/>
</dbReference>
<accession>A0A3S1BWW4</accession>
<gene>
    <name evidence="1" type="ORF">DSM106972_098160</name>
</gene>
<reference evidence="1" key="2">
    <citation type="journal article" date="2019" name="Genome Biol. Evol.">
        <title>Day and night: Metabolic profiles and evolutionary relationships of six axenic non-marine cyanobacteria.</title>
        <authorList>
            <person name="Will S.E."/>
            <person name="Henke P."/>
            <person name="Boedeker C."/>
            <person name="Huang S."/>
            <person name="Brinkmann H."/>
            <person name="Rohde M."/>
            <person name="Jarek M."/>
            <person name="Friedl T."/>
            <person name="Seufert S."/>
            <person name="Schumacher M."/>
            <person name="Overmann J."/>
            <person name="Neumann-Schaal M."/>
            <person name="Petersen J."/>
        </authorList>
    </citation>
    <scope>NUCLEOTIDE SEQUENCE [LARGE SCALE GENOMIC DNA]</scope>
    <source>
        <strain evidence="1">PCC 7102</strain>
    </source>
</reference>
<dbReference type="RefSeq" id="WP_127087706.1">
    <property type="nucleotide sequence ID" value="NZ_RSCL01000068.1"/>
</dbReference>
<comment type="caution">
    <text evidence="1">The sequence shown here is derived from an EMBL/GenBank/DDBJ whole genome shotgun (WGS) entry which is preliminary data.</text>
</comment>